<dbReference type="Pfam" id="PF01027">
    <property type="entry name" value="Bax1-I"/>
    <property type="match status" value="1"/>
</dbReference>
<dbReference type="EMBL" id="BFAA01001057">
    <property type="protein sequence ID" value="GCB74681.1"/>
    <property type="molecule type" value="Genomic_DNA"/>
</dbReference>
<keyword evidence="4 6" id="KW-0472">Membrane</keyword>
<accession>A0A401PNN0</accession>
<feature type="transmembrane region" description="Helical" evidence="6">
    <location>
        <begin position="343"/>
        <end position="366"/>
    </location>
</feature>
<feature type="transmembrane region" description="Helical" evidence="6">
    <location>
        <begin position="211"/>
        <end position="229"/>
    </location>
</feature>
<evidence type="ECO:0000313" key="7">
    <source>
        <dbReference type="EMBL" id="GCB74681.1"/>
    </source>
</evidence>
<proteinExistence type="predicted"/>
<evidence type="ECO:0008006" key="9">
    <source>
        <dbReference type="Google" id="ProtNLM"/>
    </source>
</evidence>
<keyword evidence="2 6" id="KW-0812">Transmembrane</keyword>
<dbReference type="Proteomes" id="UP000288216">
    <property type="component" value="Unassembled WGS sequence"/>
</dbReference>
<feature type="compositionally biased region" description="Polar residues" evidence="5">
    <location>
        <begin position="85"/>
        <end position="103"/>
    </location>
</feature>
<dbReference type="CDD" id="cd10428">
    <property type="entry name" value="LFG_like"/>
    <property type="match status" value="1"/>
</dbReference>
<keyword evidence="3 6" id="KW-1133">Transmembrane helix</keyword>
<comment type="caution">
    <text evidence="7">The sequence shown here is derived from an EMBL/GenBank/DDBJ whole genome shotgun (WGS) entry which is preliminary data.</text>
</comment>
<evidence type="ECO:0000256" key="6">
    <source>
        <dbReference type="SAM" id="Phobius"/>
    </source>
</evidence>
<feature type="transmembrane region" description="Helical" evidence="6">
    <location>
        <begin position="268"/>
        <end position="286"/>
    </location>
</feature>
<gene>
    <name evidence="7" type="ORF">scyTo_0003772</name>
</gene>
<keyword evidence="8" id="KW-1185">Reference proteome</keyword>
<evidence type="ECO:0000313" key="8">
    <source>
        <dbReference type="Proteomes" id="UP000288216"/>
    </source>
</evidence>
<evidence type="ECO:0000256" key="3">
    <source>
        <dbReference type="ARBA" id="ARBA00022989"/>
    </source>
</evidence>
<feature type="transmembrane region" description="Helical" evidence="6">
    <location>
        <begin position="178"/>
        <end position="199"/>
    </location>
</feature>
<dbReference type="OrthoDB" id="7933078at2759"/>
<organism evidence="7 8">
    <name type="scientific">Scyliorhinus torazame</name>
    <name type="common">Cloudy catshark</name>
    <name type="synonym">Catulus torazame</name>
    <dbReference type="NCBI Taxonomy" id="75743"/>
    <lineage>
        <taxon>Eukaryota</taxon>
        <taxon>Metazoa</taxon>
        <taxon>Chordata</taxon>
        <taxon>Craniata</taxon>
        <taxon>Vertebrata</taxon>
        <taxon>Chondrichthyes</taxon>
        <taxon>Elasmobranchii</taxon>
        <taxon>Galeomorphii</taxon>
        <taxon>Galeoidea</taxon>
        <taxon>Carcharhiniformes</taxon>
        <taxon>Scyliorhinidae</taxon>
        <taxon>Scyliorhinus</taxon>
    </lineage>
</organism>
<dbReference type="InterPro" id="IPR006214">
    <property type="entry name" value="Bax_inhibitor_1-related"/>
</dbReference>
<feature type="transmembrane region" description="Helical" evidence="6">
    <location>
        <begin position="241"/>
        <end position="262"/>
    </location>
</feature>
<dbReference type="OMA" id="YWFTYAL"/>
<protein>
    <recommendedName>
        <fullName evidence="9">Protein lifeguard 1</fullName>
    </recommendedName>
</protein>
<name>A0A401PNN0_SCYTO</name>
<sequence length="368" mass="42093">MVTEIHHLEFIQLKVSKETKDKYVRKYDFETTDNVTKSHCKQKALFEPGVIRRKIQQRLEMDKTSRVNIMEQGAPAYGEYPYPPTQSLHPASPLGYSQGSHQQDYPPGYPSQEYPAPRYPPQNYSLQGQPANEPYQAFTGAPSESLDDAPPEYQDEFANETAQNFAEKVIRRAFIRKVYLTLMVQLLITIGIICMFLYWKTLNVWARKTYWFTYALFPALFVLIIILSCCDGFRRKTPWNFMLLFLFTIVEGLLLGAVSAVYGADAVMWAVGATIFVSVGLTLFSLQTKWDFTMGSGILFVALLVLMAFGILCAIIRSFYLVIDTQLMLGGKHRYSLSPEEYIFAALNLYLDIMNLFLFILQIIGLSR</sequence>
<dbReference type="AlphaFoldDB" id="A0A401PNN0"/>
<evidence type="ECO:0000256" key="1">
    <source>
        <dbReference type="ARBA" id="ARBA00004141"/>
    </source>
</evidence>
<reference evidence="7 8" key="1">
    <citation type="journal article" date="2018" name="Nat. Ecol. Evol.">
        <title>Shark genomes provide insights into elasmobranch evolution and the origin of vertebrates.</title>
        <authorList>
            <person name="Hara Y"/>
            <person name="Yamaguchi K"/>
            <person name="Onimaru K"/>
            <person name="Kadota M"/>
            <person name="Koyanagi M"/>
            <person name="Keeley SD"/>
            <person name="Tatsumi K"/>
            <person name="Tanaka K"/>
            <person name="Motone F"/>
            <person name="Kageyama Y"/>
            <person name="Nozu R"/>
            <person name="Adachi N"/>
            <person name="Nishimura O"/>
            <person name="Nakagawa R"/>
            <person name="Tanegashima C"/>
            <person name="Kiyatake I"/>
            <person name="Matsumoto R"/>
            <person name="Murakumo K"/>
            <person name="Nishida K"/>
            <person name="Terakita A"/>
            <person name="Kuratani S"/>
            <person name="Sato K"/>
            <person name="Hyodo S Kuraku.S."/>
        </authorList>
    </citation>
    <scope>NUCLEOTIDE SEQUENCE [LARGE SCALE GENOMIC DNA]</scope>
</reference>
<evidence type="ECO:0000256" key="5">
    <source>
        <dbReference type="SAM" id="MobiDB-lite"/>
    </source>
</evidence>
<feature type="transmembrane region" description="Helical" evidence="6">
    <location>
        <begin position="298"/>
        <end position="323"/>
    </location>
</feature>
<comment type="subcellular location">
    <subcellularLocation>
        <location evidence="1">Membrane</location>
        <topology evidence="1">Multi-pass membrane protein</topology>
    </subcellularLocation>
</comment>
<dbReference type="PANTHER" id="PTHR23291:SF47">
    <property type="entry name" value="TRANSMEMBRANE BAX INHIBITOR MOTIF CONTAINING 7"/>
    <property type="match status" value="1"/>
</dbReference>
<feature type="region of interest" description="Disordered" evidence="5">
    <location>
        <begin position="77"/>
        <end position="126"/>
    </location>
</feature>
<dbReference type="GO" id="GO:0016020">
    <property type="term" value="C:membrane"/>
    <property type="evidence" value="ECO:0007669"/>
    <property type="project" value="UniProtKB-SubCell"/>
</dbReference>
<evidence type="ECO:0000256" key="2">
    <source>
        <dbReference type="ARBA" id="ARBA00022692"/>
    </source>
</evidence>
<evidence type="ECO:0000256" key="4">
    <source>
        <dbReference type="ARBA" id="ARBA00023136"/>
    </source>
</evidence>
<dbReference type="PANTHER" id="PTHR23291">
    <property type="entry name" value="BAX INHIBITOR-RELATED"/>
    <property type="match status" value="1"/>
</dbReference>